<evidence type="ECO:0000313" key="3">
    <source>
        <dbReference type="EMBL" id="GAA5063077.1"/>
    </source>
</evidence>
<dbReference type="AlphaFoldDB" id="A0AAV3UQ15"/>
<dbReference type="PRINTS" id="PR00420">
    <property type="entry name" value="RNGMNOXGNASE"/>
</dbReference>
<feature type="domain" description="NADH:flavin oxidoreductase/NADH oxidase N-terminal" evidence="1">
    <location>
        <begin position="391"/>
        <end position="702"/>
    </location>
</feature>
<proteinExistence type="predicted"/>
<dbReference type="InterPro" id="IPR002938">
    <property type="entry name" value="FAD-bd"/>
</dbReference>
<evidence type="ECO:0000259" key="2">
    <source>
        <dbReference type="Pfam" id="PF01494"/>
    </source>
</evidence>
<dbReference type="Gene3D" id="3.50.50.60">
    <property type="entry name" value="FAD/NAD(P)-binding domain"/>
    <property type="match status" value="1"/>
</dbReference>
<dbReference type="InterPro" id="IPR036188">
    <property type="entry name" value="FAD/NAD-bd_sf"/>
</dbReference>
<dbReference type="GO" id="GO:0071949">
    <property type="term" value="F:FAD binding"/>
    <property type="evidence" value="ECO:0007669"/>
    <property type="project" value="InterPro"/>
</dbReference>
<gene>
    <name evidence="3" type="ORF">GCM10025751_51170</name>
</gene>
<reference evidence="3 4" key="1">
    <citation type="journal article" date="2019" name="Int. J. Syst. Evol. Microbiol.">
        <title>The Global Catalogue of Microorganisms (GCM) 10K type strain sequencing project: providing services to taxonomists for standard genome sequencing and annotation.</title>
        <authorList>
            <consortium name="The Broad Institute Genomics Platform"/>
            <consortium name="The Broad Institute Genome Sequencing Center for Infectious Disease"/>
            <person name="Wu L."/>
            <person name="Ma J."/>
        </authorList>
    </citation>
    <scope>NUCLEOTIDE SEQUENCE [LARGE SCALE GENOMIC DNA]</scope>
    <source>
        <strain evidence="3 4">JCM 17504</strain>
    </source>
</reference>
<evidence type="ECO:0000259" key="1">
    <source>
        <dbReference type="Pfam" id="PF00724"/>
    </source>
</evidence>
<dbReference type="InterPro" id="IPR013785">
    <property type="entry name" value="Aldolase_TIM"/>
</dbReference>
<dbReference type="SUPFAM" id="SSF51905">
    <property type="entry name" value="FAD/NAD(P)-binding domain"/>
    <property type="match status" value="1"/>
</dbReference>
<dbReference type="InterPro" id="IPR044152">
    <property type="entry name" value="YqjM-like"/>
</dbReference>
<evidence type="ECO:0000313" key="4">
    <source>
        <dbReference type="Proteomes" id="UP001501729"/>
    </source>
</evidence>
<dbReference type="GO" id="GO:0003959">
    <property type="term" value="F:NADPH dehydrogenase activity"/>
    <property type="evidence" value="ECO:0007669"/>
    <property type="project" value="InterPro"/>
</dbReference>
<dbReference type="Gene3D" id="3.20.20.70">
    <property type="entry name" value="Aldolase class I"/>
    <property type="match status" value="1"/>
</dbReference>
<feature type="domain" description="FAD-binding" evidence="2">
    <location>
        <begin position="2"/>
        <end position="318"/>
    </location>
</feature>
<dbReference type="InterPro" id="IPR001155">
    <property type="entry name" value="OxRdtase_FMN_N"/>
</dbReference>
<dbReference type="GO" id="GO:0050661">
    <property type="term" value="F:NADP binding"/>
    <property type="evidence" value="ECO:0007669"/>
    <property type="project" value="InterPro"/>
</dbReference>
<dbReference type="SUPFAM" id="SSF51395">
    <property type="entry name" value="FMN-linked oxidoreductases"/>
    <property type="match status" value="1"/>
</dbReference>
<dbReference type="Pfam" id="PF01494">
    <property type="entry name" value="FAD_binding_3"/>
    <property type="match status" value="1"/>
</dbReference>
<dbReference type="GeneID" id="68617126"/>
<dbReference type="PANTHER" id="PTHR43303:SF3">
    <property type="entry name" value="BLR3436 PROTEIN"/>
    <property type="match status" value="1"/>
</dbReference>
<name>A0AAV3UQ15_9EURY</name>
<comment type="caution">
    <text evidence="3">The sequence shown here is derived from an EMBL/GenBank/DDBJ whole genome shotgun (WGS) entry which is preliminary data.</text>
</comment>
<dbReference type="GO" id="GO:0010181">
    <property type="term" value="F:FMN binding"/>
    <property type="evidence" value="ECO:0007669"/>
    <property type="project" value="InterPro"/>
</dbReference>
<dbReference type="Proteomes" id="UP001501729">
    <property type="component" value="Unassembled WGS sequence"/>
</dbReference>
<accession>A0AAV3UQ15</accession>
<dbReference type="Pfam" id="PF00724">
    <property type="entry name" value="Oxidored_FMN"/>
    <property type="match status" value="1"/>
</dbReference>
<keyword evidence="4" id="KW-1185">Reference proteome</keyword>
<organism evidence="3 4">
    <name type="scientific">Haladaptatus pallidirubidus</name>
    <dbReference type="NCBI Taxonomy" id="1008152"/>
    <lineage>
        <taxon>Archaea</taxon>
        <taxon>Methanobacteriati</taxon>
        <taxon>Methanobacteriota</taxon>
        <taxon>Stenosarchaea group</taxon>
        <taxon>Halobacteria</taxon>
        <taxon>Halobacteriales</taxon>
        <taxon>Haladaptataceae</taxon>
        <taxon>Haladaptatus</taxon>
    </lineage>
</organism>
<dbReference type="PANTHER" id="PTHR43303">
    <property type="entry name" value="NADPH DEHYDROGENASE C23G7.10C-RELATED"/>
    <property type="match status" value="1"/>
</dbReference>
<sequence length="722" mass="81317">MDINVIGGGPGGLYSSILLKKANPDWDITVYERDPADNTYGWGIVFSGSTLSALREADYKTHQEITDRFARWDPIDIHYQREHIRCGGHRFAGLMRSDLKDILRERANELGVEMHWNHNVEAPEQYADETDLLIGADGLKSVTRDAWEDQFKPRVRMGNAKFAWFGTEKPFDVFTFIFRENEHGFWRVHAYPGRKSTFIVECTEATWANAGLDEKDEAEAHAYFEELFADHLESYSLESKLYTWRNFPIVKNRTWSHENVVLIGDAAHTAHFSIGAGTKMAMEDAIALYEGFEEHDGDVQGAMNWYEKERRPRIDAIQKASKQSRLYFENTERYTDLDPEQFAFNLLTRSGKISYDELKIRDSQYTDDYDRWYAEHADGSDERQAVAAPPMFQPLTFRDVSLPNRAVFAPSPSSVGSTGQPTNEQLERLADLGTNGAGLVITEPVAVSENGRISPGTPGLYADDHCDAWTDPVNRIHQSASTVVGIELFHAGQRGAKQPRSHGLDRPLPESEAWELLSASATPYTPRSQTPKPMSEDDLDRVREKFVAAANRADAAGFDLLQLNMAHGYLLSSFLSPLTNERDDEYGGSPENRLRYPLEVFDAVRAVWPDEKPIAVKMPATDYRPKGFNLGDAFEVGSKLEEHGCDLLTIVAGQTTSNDRPRFDTNVLARYSEQIKNKLNVPTMSTNYITSTDGVNTQVGSATSDLCQWYPDDVDVNSLESN</sequence>
<dbReference type="RefSeq" id="WP_227778560.1">
    <property type="nucleotide sequence ID" value="NZ_BAABKX010000024.1"/>
</dbReference>
<protein>
    <submittedName>
        <fullName evidence="3">Bifunctional salicylyl-CoA 5-hydroxylase/oxidoreductase</fullName>
    </submittedName>
</protein>
<dbReference type="Gene3D" id="3.30.9.20">
    <property type="match status" value="1"/>
</dbReference>
<dbReference type="EMBL" id="BAABKX010000024">
    <property type="protein sequence ID" value="GAA5063077.1"/>
    <property type="molecule type" value="Genomic_DNA"/>
</dbReference>